<protein>
    <submittedName>
        <fullName evidence="2">Uncharacterized protein</fullName>
    </submittedName>
</protein>
<sequence length="304" mass="33968">MRRGTAVCTCSKLFRDCGEVLRCGVSFLCSASPTMDRAEAHTRGEVSPTHYRWKVVPSRKCGIACRPSQCRDGFRPRWRFQTSTLPSSKQMAVAVSPRRDVARRRRDFCINAPPAEAFSCNTRLLLLLLQPSGDGSTRDHRPRLARDVRALTALAVRPTFASLQRALSTLSTPSPPGDHHPRGSSHSYRLFTVKKSRLQPCGVFRRNGGAYNLVHDGSSTDHGLHLTSLLDVTFSRDNHLPRRFKCSRVELRDFGCWMRVIEANMERRRNEGAGETGDPRENPPANGIVRHDSHLLKSGDPAGD</sequence>
<name>A0ABQ9IB41_9NEOP</name>
<evidence type="ECO:0000313" key="3">
    <source>
        <dbReference type="Proteomes" id="UP001159363"/>
    </source>
</evidence>
<feature type="compositionally biased region" description="Basic and acidic residues" evidence="1">
    <location>
        <begin position="268"/>
        <end position="281"/>
    </location>
</feature>
<dbReference type="Proteomes" id="UP001159363">
    <property type="component" value="Chromosome 2"/>
</dbReference>
<proteinExistence type="predicted"/>
<reference evidence="2 3" key="1">
    <citation type="submission" date="2023-02" db="EMBL/GenBank/DDBJ databases">
        <title>LHISI_Scaffold_Assembly.</title>
        <authorList>
            <person name="Stuart O.P."/>
            <person name="Cleave R."/>
            <person name="Magrath M.J.L."/>
            <person name="Mikheyev A.S."/>
        </authorList>
    </citation>
    <scope>NUCLEOTIDE SEQUENCE [LARGE SCALE GENOMIC DNA]</scope>
    <source>
        <strain evidence="2">Daus_M_001</strain>
        <tissue evidence="2">Leg muscle</tissue>
    </source>
</reference>
<keyword evidence="3" id="KW-1185">Reference proteome</keyword>
<gene>
    <name evidence="2" type="ORF">PR048_006484</name>
</gene>
<evidence type="ECO:0000256" key="1">
    <source>
        <dbReference type="SAM" id="MobiDB-lite"/>
    </source>
</evidence>
<comment type="caution">
    <text evidence="2">The sequence shown here is derived from an EMBL/GenBank/DDBJ whole genome shotgun (WGS) entry which is preliminary data.</text>
</comment>
<evidence type="ECO:0000313" key="2">
    <source>
        <dbReference type="EMBL" id="KAJ8893883.1"/>
    </source>
</evidence>
<organism evidence="2 3">
    <name type="scientific">Dryococelus australis</name>
    <dbReference type="NCBI Taxonomy" id="614101"/>
    <lineage>
        <taxon>Eukaryota</taxon>
        <taxon>Metazoa</taxon>
        <taxon>Ecdysozoa</taxon>
        <taxon>Arthropoda</taxon>
        <taxon>Hexapoda</taxon>
        <taxon>Insecta</taxon>
        <taxon>Pterygota</taxon>
        <taxon>Neoptera</taxon>
        <taxon>Polyneoptera</taxon>
        <taxon>Phasmatodea</taxon>
        <taxon>Verophasmatodea</taxon>
        <taxon>Anareolatae</taxon>
        <taxon>Phasmatidae</taxon>
        <taxon>Eurycanthinae</taxon>
        <taxon>Dryococelus</taxon>
    </lineage>
</organism>
<feature type="region of interest" description="Disordered" evidence="1">
    <location>
        <begin position="268"/>
        <end position="304"/>
    </location>
</feature>
<dbReference type="EMBL" id="JARBHB010000002">
    <property type="protein sequence ID" value="KAJ8893883.1"/>
    <property type="molecule type" value="Genomic_DNA"/>
</dbReference>
<accession>A0ABQ9IB41</accession>